<protein>
    <submittedName>
        <fullName evidence="4">Uncharacterized protein LOC110984826</fullName>
    </submittedName>
</protein>
<feature type="signal peptide" evidence="2">
    <location>
        <begin position="1"/>
        <end position="31"/>
    </location>
</feature>
<organism evidence="3 4">
    <name type="scientific">Acanthaster planci</name>
    <name type="common">Crown-of-thorns starfish</name>
    <dbReference type="NCBI Taxonomy" id="133434"/>
    <lineage>
        <taxon>Eukaryota</taxon>
        <taxon>Metazoa</taxon>
        <taxon>Echinodermata</taxon>
        <taxon>Eleutherozoa</taxon>
        <taxon>Asterozoa</taxon>
        <taxon>Asteroidea</taxon>
        <taxon>Valvatacea</taxon>
        <taxon>Valvatida</taxon>
        <taxon>Acanthasteridae</taxon>
        <taxon>Acanthaster</taxon>
    </lineage>
</organism>
<dbReference type="OrthoDB" id="5950300at2759"/>
<feature type="compositionally biased region" description="Low complexity" evidence="1">
    <location>
        <begin position="29"/>
        <end position="74"/>
    </location>
</feature>
<dbReference type="Proteomes" id="UP000694845">
    <property type="component" value="Unplaced"/>
</dbReference>
<accession>A0A8B7ZCZ7</accession>
<evidence type="ECO:0000313" key="3">
    <source>
        <dbReference type="Proteomes" id="UP000694845"/>
    </source>
</evidence>
<name>A0A8B7ZCZ7_ACAPL</name>
<reference evidence="4" key="1">
    <citation type="submission" date="2025-08" db="UniProtKB">
        <authorList>
            <consortium name="RefSeq"/>
        </authorList>
    </citation>
    <scope>IDENTIFICATION</scope>
</reference>
<evidence type="ECO:0000313" key="4">
    <source>
        <dbReference type="RefSeq" id="XP_022101061.1"/>
    </source>
</evidence>
<feature type="chain" id="PRO_5034752544" evidence="2">
    <location>
        <begin position="32"/>
        <end position="140"/>
    </location>
</feature>
<evidence type="ECO:0000256" key="2">
    <source>
        <dbReference type="SAM" id="SignalP"/>
    </source>
</evidence>
<dbReference type="RefSeq" id="XP_022101061.1">
    <property type="nucleotide sequence ID" value="XM_022245369.1"/>
</dbReference>
<dbReference type="GeneID" id="110984826"/>
<keyword evidence="2" id="KW-0732">Signal</keyword>
<evidence type="ECO:0000256" key="1">
    <source>
        <dbReference type="SAM" id="MobiDB-lite"/>
    </source>
</evidence>
<feature type="region of interest" description="Disordered" evidence="1">
    <location>
        <begin position="29"/>
        <end position="76"/>
    </location>
</feature>
<dbReference type="AlphaFoldDB" id="A0A8B7ZCZ7"/>
<gene>
    <name evidence="4" type="primary">LOC110984826</name>
</gene>
<dbReference type="KEGG" id="aplc:110984826"/>
<keyword evidence="3" id="KW-1185">Reference proteome</keyword>
<proteinExistence type="predicted"/>
<sequence>MGHRRGFEAHFSTLLFLLVITPTSILQLTESTSTPEPTTTLEQTTLAPTTTMDSTTTPEPTSTLDLTTKDSTTTPAPQYLYNLSESRPGLRSNCKDKLLSVPRSRNTSTDKAFIIAGTKLWNTIPSSMKSKDYINHAGNT</sequence>